<dbReference type="EMBL" id="WRXP01000890">
    <property type="protein sequence ID" value="KAF1002565.1"/>
    <property type="molecule type" value="Genomic_DNA"/>
</dbReference>
<evidence type="ECO:0000256" key="1">
    <source>
        <dbReference type="SAM" id="MobiDB-lite"/>
    </source>
</evidence>
<name>A0A6L5BAX1_APIGR</name>
<feature type="compositionally biased region" description="Polar residues" evidence="1">
    <location>
        <begin position="173"/>
        <end position="186"/>
    </location>
</feature>
<proteinExistence type="predicted"/>
<evidence type="ECO:0000313" key="2">
    <source>
        <dbReference type="EMBL" id="KAF1002565.1"/>
    </source>
</evidence>
<evidence type="ECO:0000313" key="3">
    <source>
        <dbReference type="Proteomes" id="UP000593563"/>
    </source>
</evidence>
<feature type="region of interest" description="Disordered" evidence="1">
    <location>
        <begin position="173"/>
        <end position="192"/>
    </location>
</feature>
<accession>A0A6L5BAX1</accession>
<feature type="compositionally biased region" description="Acidic residues" evidence="1">
    <location>
        <begin position="113"/>
        <end position="134"/>
    </location>
</feature>
<protein>
    <recommendedName>
        <fullName evidence="4">Reticulon domain-containing protein</fullName>
    </recommendedName>
</protein>
<feature type="region of interest" description="Disordered" evidence="1">
    <location>
        <begin position="104"/>
        <end position="134"/>
    </location>
</feature>
<sequence length="281" mass="31722">MEFDEYDYLEKNESNDGLRKTRSEAGKDSNVPANGSEEISSQLVIFESNSDKIVGDSSRILFADEIRRMSIESEGSHSESNEHFDQTKKVLNVSVVAIKKSPAGNVGPIKSEYDEDHWDEDDWDEESEEESDEEIETEIIKESLVVTEIGIPEQKAKKIMVEEQRIEENNLKSAPTSTTVKKQTTPGAIHPRIVSKPTKTEPIPVADGYCSVPKRHSKLQSLVDLVMWRDESRSAFIFGMGTSVIMSSSYTTDLNKVRILMPKVFTNPYVYCLKDVKISYV</sequence>
<comment type="caution">
    <text evidence="2">The sequence shown here is derived from an EMBL/GenBank/DDBJ whole genome shotgun (WGS) entry which is preliminary data.</text>
</comment>
<dbReference type="PANTHER" id="PTHR46626">
    <property type="entry name" value="RETICULON-LIKE PROTEIN B17"/>
    <property type="match status" value="1"/>
</dbReference>
<reference evidence="2" key="1">
    <citation type="submission" date="2020-01" db="EMBL/GenBank/DDBJ databases">
        <title>The Celery Genome Sequence Reveals Sequential Paleo-tetraploidization, Resistance Gene Elimination, Karyotype Evolution, and Functional Innovation in Apiales.</title>
        <authorList>
            <person name="Song X."/>
        </authorList>
    </citation>
    <scope>NUCLEOTIDE SEQUENCE</scope>
    <source>
        <tissue evidence="2">Leaf</tissue>
    </source>
</reference>
<feature type="compositionally biased region" description="Basic and acidic residues" evidence="1">
    <location>
        <begin position="8"/>
        <end position="27"/>
    </location>
</feature>
<gene>
    <name evidence="2" type="ORF">AG4045_013226</name>
</gene>
<dbReference type="PANTHER" id="PTHR46626:SF1">
    <property type="entry name" value="RETICULON-LIKE PROTEIN B21"/>
    <property type="match status" value="1"/>
</dbReference>
<keyword evidence="3" id="KW-1185">Reference proteome</keyword>
<dbReference type="InterPro" id="IPR044647">
    <property type="entry name" value="RTNLB17/18/21"/>
</dbReference>
<dbReference type="Proteomes" id="UP000593563">
    <property type="component" value="Unassembled WGS sequence"/>
</dbReference>
<organism evidence="2 3">
    <name type="scientific">Apium graveolens</name>
    <name type="common">Celery</name>
    <dbReference type="NCBI Taxonomy" id="4045"/>
    <lineage>
        <taxon>Eukaryota</taxon>
        <taxon>Viridiplantae</taxon>
        <taxon>Streptophyta</taxon>
        <taxon>Embryophyta</taxon>
        <taxon>Tracheophyta</taxon>
        <taxon>Spermatophyta</taxon>
        <taxon>Magnoliopsida</taxon>
        <taxon>eudicotyledons</taxon>
        <taxon>Gunneridae</taxon>
        <taxon>Pentapetalae</taxon>
        <taxon>asterids</taxon>
        <taxon>campanulids</taxon>
        <taxon>Apiales</taxon>
        <taxon>Apiaceae</taxon>
        <taxon>Apioideae</taxon>
        <taxon>apioid superclade</taxon>
        <taxon>Apieae</taxon>
        <taxon>Apium</taxon>
    </lineage>
</organism>
<dbReference type="AlphaFoldDB" id="A0A6L5BAX1"/>
<evidence type="ECO:0008006" key="4">
    <source>
        <dbReference type="Google" id="ProtNLM"/>
    </source>
</evidence>
<feature type="region of interest" description="Disordered" evidence="1">
    <location>
        <begin position="1"/>
        <end position="38"/>
    </location>
</feature>